<reference evidence="3" key="2">
    <citation type="submission" date="2023-05" db="EMBL/GenBank/DDBJ databases">
        <authorList>
            <person name="Schelkunov M.I."/>
        </authorList>
    </citation>
    <scope>NUCLEOTIDE SEQUENCE</scope>
    <source>
        <strain evidence="3">Hsosn_3</strain>
        <tissue evidence="3">Leaf</tissue>
    </source>
</reference>
<sequence>MARMIQLAFLATLLVSVAFSFVSASNEILNESSKMKVVNVIVEGMVYCQSCNKLGSWSLTGAQPISGAKLSVICESYKNRVSYHKTFQTDTQGYFYAELVGYKMTHMLLDHPLQSCIVKLVSSPSESCNVLTNVNYGINGATLHYENKRLAYENKYEALIYAAGPLAFRPAQCT</sequence>
<dbReference type="PANTHER" id="PTHR33470">
    <property type="entry name" value="OS01G0164075 PROTEIN"/>
    <property type="match status" value="1"/>
</dbReference>
<feature type="chain" id="PRO_5042051240" evidence="2">
    <location>
        <begin position="25"/>
        <end position="174"/>
    </location>
</feature>
<gene>
    <name evidence="3" type="ORF">POM88_040615</name>
</gene>
<evidence type="ECO:0000256" key="1">
    <source>
        <dbReference type="ARBA" id="ARBA00022729"/>
    </source>
</evidence>
<proteinExistence type="predicted"/>
<keyword evidence="1 2" id="KW-0732">Signal</keyword>
<evidence type="ECO:0000256" key="2">
    <source>
        <dbReference type="SAM" id="SignalP"/>
    </source>
</evidence>
<dbReference type="PANTHER" id="PTHR33470:SF4">
    <property type="entry name" value="OS01G0164025 PROTEIN"/>
    <property type="match status" value="1"/>
</dbReference>
<dbReference type="AlphaFoldDB" id="A0AAD8HEU5"/>
<dbReference type="Pfam" id="PF01190">
    <property type="entry name" value="Pollen_Ole_e_1"/>
    <property type="match status" value="1"/>
</dbReference>
<reference evidence="3" key="1">
    <citation type="submission" date="2023-02" db="EMBL/GenBank/DDBJ databases">
        <title>Genome of toxic invasive species Heracleum sosnowskyi carries increased number of genes despite the absence of recent whole-genome duplications.</title>
        <authorList>
            <person name="Schelkunov M."/>
            <person name="Shtratnikova V."/>
            <person name="Makarenko M."/>
            <person name="Klepikova A."/>
            <person name="Omelchenko D."/>
            <person name="Novikova G."/>
            <person name="Obukhova E."/>
            <person name="Bogdanov V."/>
            <person name="Penin A."/>
            <person name="Logacheva M."/>
        </authorList>
    </citation>
    <scope>NUCLEOTIDE SEQUENCE</scope>
    <source>
        <strain evidence="3">Hsosn_3</strain>
        <tissue evidence="3">Leaf</tissue>
    </source>
</reference>
<dbReference type="EMBL" id="JAUIZM010000009">
    <property type="protein sequence ID" value="KAK1365054.1"/>
    <property type="molecule type" value="Genomic_DNA"/>
</dbReference>
<dbReference type="Proteomes" id="UP001237642">
    <property type="component" value="Unassembled WGS sequence"/>
</dbReference>
<evidence type="ECO:0000313" key="4">
    <source>
        <dbReference type="Proteomes" id="UP001237642"/>
    </source>
</evidence>
<evidence type="ECO:0000313" key="3">
    <source>
        <dbReference type="EMBL" id="KAK1365054.1"/>
    </source>
</evidence>
<comment type="caution">
    <text evidence="3">The sequence shown here is derived from an EMBL/GenBank/DDBJ whole genome shotgun (WGS) entry which is preliminary data.</text>
</comment>
<protein>
    <submittedName>
        <fullName evidence="3">Non-classical arabinogalactan protein 30</fullName>
    </submittedName>
</protein>
<accession>A0AAD8HEU5</accession>
<organism evidence="3 4">
    <name type="scientific">Heracleum sosnowskyi</name>
    <dbReference type="NCBI Taxonomy" id="360622"/>
    <lineage>
        <taxon>Eukaryota</taxon>
        <taxon>Viridiplantae</taxon>
        <taxon>Streptophyta</taxon>
        <taxon>Embryophyta</taxon>
        <taxon>Tracheophyta</taxon>
        <taxon>Spermatophyta</taxon>
        <taxon>Magnoliopsida</taxon>
        <taxon>eudicotyledons</taxon>
        <taxon>Gunneridae</taxon>
        <taxon>Pentapetalae</taxon>
        <taxon>asterids</taxon>
        <taxon>campanulids</taxon>
        <taxon>Apiales</taxon>
        <taxon>Apiaceae</taxon>
        <taxon>Apioideae</taxon>
        <taxon>apioid superclade</taxon>
        <taxon>Tordylieae</taxon>
        <taxon>Tordyliinae</taxon>
        <taxon>Heracleum</taxon>
    </lineage>
</organism>
<keyword evidence="4" id="KW-1185">Reference proteome</keyword>
<feature type="signal peptide" evidence="2">
    <location>
        <begin position="1"/>
        <end position="24"/>
    </location>
</feature>
<name>A0AAD8HEU5_9APIA</name>
<dbReference type="GO" id="GO:0071944">
    <property type="term" value="C:cell periphery"/>
    <property type="evidence" value="ECO:0007669"/>
    <property type="project" value="TreeGrafter"/>
</dbReference>